<dbReference type="SUPFAM" id="SSF56784">
    <property type="entry name" value="HAD-like"/>
    <property type="match status" value="1"/>
</dbReference>
<name>A0A6J2UTE0_CHACN</name>
<dbReference type="GeneID" id="115806013"/>
<dbReference type="InterPro" id="IPR036412">
    <property type="entry name" value="HAD-like_sf"/>
</dbReference>
<dbReference type="AlphaFoldDB" id="A0A6J2UTE0"/>
<dbReference type="PANTHER" id="PTHR47829">
    <property type="entry name" value="HYDROLASE, PUTATIVE (AFU_ORTHOLOGUE AFUA_1G12880)-RELATED"/>
    <property type="match status" value="1"/>
</dbReference>
<feature type="non-terminal residue" evidence="4">
    <location>
        <position position="568"/>
    </location>
</feature>
<dbReference type="Gene3D" id="3.30.200.20">
    <property type="entry name" value="Phosphorylase Kinase, domain 1"/>
    <property type="match status" value="1"/>
</dbReference>
<dbReference type="PRINTS" id="PR00413">
    <property type="entry name" value="HADHALOGNASE"/>
</dbReference>
<dbReference type="Pfam" id="PF01636">
    <property type="entry name" value="APH"/>
    <property type="match status" value="1"/>
</dbReference>
<dbReference type="RefSeq" id="XP_030622597.1">
    <property type="nucleotide sequence ID" value="XM_030766737.1"/>
</dbReference>
<dbReference type="InterPro" id="IPR023198">
    <property type="entry name" value="PGP-like_dom2"/>
</dbReference>
<dbReference type="Pfam" id="PF00702">
    <property type="entry name" value="Hydrolase"/>
    <property type="match status" value="1"/>
</dbReference>
<reference evidence="4" key="1">
    <citation type="submission" date="2025-08" db="UniProtKB">
        <authorList>
            <consortium name="RefSeq"/>
        </authorList>
    </citation>
    <scope>IDENTIFICATION</scope>
</reference>
<dbReference type="CDD" id="cd05154">
    <property type="entry name" value="ACAD10_11_N-like"/>
    <property type="match status" value="1"/>
</dbReference>
<dbReference type="SFLD" id="SFLDS00003">
    <property type="entry name" value="Haloacid_Dehalogenase"/>
    <property type="match status" value="1"/>
</dbReference>
<dbReference type="InterPro" id="IPR011945">
    <property type="entry name" value="HAD-SF_ppase_IA/epoxid_hydro_N"/>
</dbReference>
<sequence>MAWAVSRVAHLPQVAVRFGFMVWRPLSHRHMSVASTTGFKAVVFDMYGVLIPSPVPKATEWEDKNRVPRGTIGKAIRTGGDSNSWRRFMRGEIDSEEFVKAFSLDCSKIVGSQVHVGSFLSALTDSSMMEPVPVMMEAVQCVRAEGLKTAILSNNFLLPGGRSFLPVDRSLFDVVVESCKEGVCKPDVRIYRLCADRLGVCPHQAVFLDDLHFNVEAAALVGMRGITVRDPLSAVRELEQVLQFSLSGFVPGTCSVRPGYDLPVKELNQYLTHTVGLSDPDTVTLQQFNSGDLGATYLLRTRGRRLVLKKGPQPEPLGREHRLLKALKQAEVPVPEVIAHSDDPSVLGGEFYLREYCPGRVFSDPTLPGLGPEQRRIVCEVMIQTLAQIHTVDLRTSGLQDCRGESVEQCVVRWTEQYRRNETQPISAMDRLIDWLPLHLPKQHTHTLLHGDYRLCNLVYGSEMPEVKAVLGWGKASVGDPLMDVASACLSLYTSTNTQTHTGTGVKQLSSLGIPSPEELFELYGRCRLLEDVADWRFYMALCCFCQASASQTLHRHSFTGTDQSTDT</sequence>
<dbReference type="InterPro" id="IPR011009">
    <property type="entry name" value="Kinase-like_dom_sf"/>
</dbReference>
<proteinExistence type="predicted"/>
<dbReference type="SFLD" id="SFLDG01129">
    <property type="entry name" value="C1.5:_HAD__Beta-PGM__Phosphata"/>
    <property type="match status" value="1"/>
</dbReference>
<keyword evidence="3" id="KW-1185">Reference proteome</keyword>
<dbReference type="InterPro" id="IPR002575">
    <property type="entry name" value="Aminoglycoside_PTrfase"/>
</dbReference>
<evidence type="ECO:0000259" key="2">
    <source>
        <dbReference type="Pfam" id="PF01636"/>
    </source>
</evidence>
<dbReference type="PANTHER" id="PTHR47829:SF3">
    <property type="entry name" value="AMINOGLYCOSIDE PHOSPHOTRANSFERASE DOMAIN-CONTAINING PROTEIN"/>
    <property type="match status" value="1"/>
</dbReference>
<dbReference type="InParanoid" id="A0A6J2UTE0"/>
<accession>A0A6J2UTE0</accession>
<dbReference type="InterPro" id="IPR023214">
    <property type="entry name" value="HAD_sf"/>
</dbReference>
<dbReference type="NCBIfam" id="TIGR01509">
    <property type="entry name" value="HAD-SF-IA-v3"/>
    <property type="match status" value="1"/>
</dbReference>
<organism evidence="3 4">
    <name type="scientific">Chanos chanos</name>
    <name type="common">Milkfish</name>
    <name type="synonym">Mugil chanos</name>
    <dbReference type="NCBI Taxonomy" id="29144"/>
    <lineage>
        <taxon>Eukaryota</taxon>
        <taxon>Metazoa</taxon>
        <taxon>Chordata</taxon>
        <taxon>Craniata</taxon>
        <taxon>Vertebrata</taxon>
        <taxon>Euteleostomi</taxon>
        <taxon>Actinopterygii</taxon>
        <taxon>Neopterygii</taxon>
        <taxon>Teleostei</taxon>
        <taxon>Ostariophysi</taxon>
        <taxon>Gonorynchiformes</taxon>
        <taxon>Chanidae</taxon>
        <taxon>Chanos</taxon>
    </lineage>
</organism>
<dbReference type="Gene3D" id="3.90.1200.10">
    <property type="match status" value="1"/>
</dbReference>
<dbReference type="Gene3D" id="3.40.50.1000">
    <property type="entry name" value="HAD superfamily/HAD-like"/>
    <property type="match status" value="1"/>
</dbReference>
<dbReference type="OrthoDB" id="434771at2759"/>
<dbReference type="InterPro" id="IPR041726">
    <property type="entry name" value="ACAD10_11_N"/>
</dbReference>
<keyword evidence="1" id="KW-0007">Acetylation</keyword>
<dbReference type="InterPro" id="IPR006439">
    <property type="entry name" value="HAD-SF_hydro_IA"/>
</dbReference>
<dbReference type="CDD" id="cd02603">
    <property type="entry name" value="HAD_sEH-N_like"/>
    <property type="match status" value="1"/>
</dbReference>
<dbReference type="InterPro" id="IPR052898">
    <property type="entry name" value="ACAD10-like"/>
</dbReference>
<feature type="domain" description="Aminoglycoside phosphotransferase" evidence="2">
    <location>
        <begin position="285"/>
        <end position="494"/>
    </location>
</feature>
<evidence type="ECO:0000256" key="1">
    <source>
        <dbReference type="ARBA" id="ARBA00022990"/>
    </source>
</evidence>
<evidence type="ECO:0000313" key="4">
    <source>
        <dbReference type="RefSeq" id="XP_030622597.1"/>
    </source>
</evidence>
<dbReference type="SUPFAM" id="SSF56112">
    <property type="entry name" value="Protein kinase-like (PK-like)"/>
    <property type="match status" value="1"/>
</dbReference>
<protein>
    <submittedName>
        <fullName evidence="4">Acyl-CoA dehydrogenase family member 10</fullName>
    </submittedName>
</protein>
<evidence type="ECO:0000313" key="3">
    <source>
        <dbReference type="Proteomes" id="UP000504632"/>
    </source>
</evidence>
<dbReference type="Gene3D" id="1.10.150.240">
    <property type="entry name" value="Putative phosphatase, domain 2"/>
    <property type="match status" value="1"/>
</dbReference>
<dbReference type="Proteomes" id="UP000504632">
    <property type="component" value="Chromosome 1"/>
</dbReference>
<dbReference type="NCBIfam" id="TIGR02247">
    <property type="entry name" value="HAD-1A3-hyp"/>
    <property type="match status" value="1"/>
</dbReference>
<gene>
    <name evidence="4" type="primary">LOC115806013</name>
</gene>